<reference evidence="2" key="1">
    <citation type="journal article" date="2019" name="Int. J. Syst. Evol. Microbiol.">
        <title>The Global Catalogue of Microorganisms (GCM) 10K type strain sequencing project: providing services to taxonomists for standard genome sequencing and annotation.</title>
        <authorList>
            <consortium name="The Broad Institute Genomics Platform"/>
            <consortium name="The Broad Institute Genome Sequencing Center for Infectious Disease"/>
            <person name="Wu L."/>
            <person name="Ma J."/>
        </authorList>
    </citation>
    <scope>NUCLEOTIDE SEQUENCE [LARGE SCALE GENOMIC DNA]</scope>
    <source>
        <strain evidence="2">KCTC 42248</strain>
    </source>
</reference>
<evidence type="ECO:0000313" key="1">
    <source>
        <dbReference type="EMBL" id="MFD2597526.1"/>
    </source>
</evidence>
<organism evidence="1 2">
    <name type="scientific">Sphingobacterium corticis</name>
    <dbReference type="NCBI Taxonomy" id="1812823"/>
    <lineage>
        <taxon>Bacteria</taxon>
        <taxon>Pseudomonadati</taxon>
        <taxon>Bacteroidota</taxon>
        <taxon>Sphingobacteriia</taxon>
        <taxon>Sphingobacteriales</taxon>
        <taxon>Sphingobacteriaceae</taxon>
        <taxon>Sphingobacterium</taxon>
    </lineage>
</organism>
<keyword evidence="2" id="KW-1185">Reference proteome</keyword>
<sequence length="137" mass="15297">MKIDLKIGGETIPLHFGMVALEEMQKLVTSYMGTNKYASDVVWAGYLNHCAIQAVVPDMLYADVMEILETHFFSEEKEVDSNLNEILAAFEKSKAGSRLFQAIDDLVDVVANGNEELKKKKRVVNHSTTSKKSRSGK</sequence>
<name>A0ABW5NED8_9SPHI</name>
<proteinExistence type="predicted"/>
<dbReference type="EMBL" id="JBHUMA010000003">
    <property type="protein sequence ID" value="MFD2597526.1"/>
    <property type="molecule type" value="Genomic_DNA"/>
</dbReference>
<accession>A0ABW5NED8</accession>
<dbReference type="Proteomes" id="UP001597393">
    <property type="component" value="Unassembled WGS sequence"/>
</dbReference>
<dbReference type="RefSeq" id="WP_380866741.1">
    <property type="nucleotide sequence ID" value="NZ_JBHUMA010000003.1"/>
</dbReference>
<protein>
    <submittedName>
        <fullName evidence="1">Uncharacterized protein</fullName>
    </submittedName>
</protein>
<evidence type="ECO:0000313" key="2">
    <source>
        <dbReference type="Proteomes" id="UP001597393"/>
    </source>
</evidence>
<gene>
    <name evidence="1" type="ORF">ACFSQ3_01075</name>
</gene>
<comment type="caution">
    <text evidence="1">The sequence shown here is derived from an EMBL/GenBank/DDBJ whole genome shotgun (WGS) entry which is preliminary data.</text>
</comment>